<dbReference type="AlphaFoldDB" id="A0A3M6VUY8"/>
<keyword evidence="3" id="KW-1185">Reference proteome</keyword>
<sequence>MQLRFPLPVGYFAKFDLLSNEVNHYRTLASEIVRETKGDLDHYIMELINVQLWKSKERLHYYRKRNTQALLGLYCYMDYVSVSKDAYGQRPGYHVRVVMRKLPSD</sequence>
<protein>
    <submittedName>
        <fullName evidence="1">Uncharacterized protein</fullName>
    </submittedName>
</protein>
<comment type="caution">
    <text evidence="1">The sequence shown here is derived from an EMBL/GenBank/DDBJ whole genome shotgun (WGS) entry which is preliminary data.</text>
</comment>
<organism evidence="1 3">
    <name type="scientific">Peronospora effusa</name>
    <dbReference type="NCBI Taxonomy" id="542832"/>
    <lineage>
        <taxon>Eukaryota</taxon>
        <taxon>Sar</taxon>
        <taxon>Stramenopiles</taxon>
        <taxon>Oomycota</taxon>
        <taxon>Peronosporomycetes</taxon>
        <taxon>Peronosporales</taxon>
        <taxon>Peronosporaceae</taxon>
        <taxon>Peronospora</taxon>
    </lineage>
</organism>
<evidence type="ECO:0000313" key="2">
    <source>
        <dbReference type="EMBL" id="RQM12271.1"/>
    </source>
</evidence>
<evidence type="ECO:0000313" key="4">
    <source>
        <dbReference type="Proteomes" id="UP000286097"/>
    </source>
</evidence>
<gene>
    <name evidence="2" type="ORF">DD237_005710</name>
    <name evidence="1" type="ORF">DD238_000993</name>
</gene>
<name>A0A3M6VUY8_9STRA</name>
<evidence type="ECO:0000313" key="1">
    <source>
        <dbReference type="EMBL" id="RMX70162.1"/>
    </source>
</evidence>
<dbReference type="VEuPathDB" id="FungiDB:DD237_005710"/>
<evidence type="ECO:0000313" key="3">
    <source>
        <dbReference type="Proteomes" id="UP000282087"/>
    </source>
</evidence>
<dbReference type="Proteomes" id="UP000286097">
    <property type="component" value="Unassembled WGS sequence"/>
</dbReference>
<accession>A0A3M6VUY8</accession>
<proteinExistence type="predicted"/>
<dbReference type="EMBL" id="QLLG01000005">
    <property type="protein sequence ID" value="RMX70162.1"/>
    <property type="molecule type" value="Genomic_DNA"/>
</dbReference>
<dbReference type="Proteomes" id="UP000282087">
    <property type="component" value="Unassembled WGS sequence"/>
</dbReference>
<reference evidence="3 4" key="1">
    <citation type="submission" date="2018-06" db="EMBL/GenBank/DDBJ databases">
        <title>Comparative genomics of downy mildews reveals potential adaptations to biotrophy.</title>
        <authorList>
            <person name="Fletcher K."/>
            <person name="Klosterman S.J."/>
            <person name="Derevnina L."/>
            <person name="Martin F."/>
            <person name="Koike S."/>
            <person name="Reyes Chin-Wo S."/>
            <person name="Mou B."/>
            <person name="Michelmore R."/>
        </authorList>
    </citation>
    <scope>NUCLEOTIDE SEQUENCE [LARGE SCALE GENOMIC DNA]</scope>
    <source>
        <strain evidence="2 4">R13</strain>
        <strain evidence="1 3">R14</strain>
    </source>
</reference>
<dbReference type="EMBL" id="QKXF01000343">
    <property type="protein sequence ID" value="RQM12271.1"/>
    <property type="molecule type" value="Genomic_DNA"/>
</dbReference>